<keyword evidence="5" id="KW-0438">Lignin biosynthesis</keyword>
<dbReference type="GO" id="GO:0047763">
    <property type="term" value="F:caffeate O-methyltransferase activity"/>
    <property type="evidence" value="ECO:0007669"/>
    <property type="project" value="UniProtKB-EC"/>
</dbReference>
<organism evidence="11 12">
    <name type="scientific">Parasponia andersonii</name>
    <name type="common">Sponia andersonii</name>
    <dbReference type="NCBI Taxonomy" id="3476"/>
    <lineage>
        <taxon>Eukaryota</taxon>
        <taxon>Viridiplantae</taxon>
        <taxon>Streptophyta</taxon>
        <taxon>Embryophyta</taxon>
        <taxon>Tracheophyta</taxon>
        <taxon>Spermatophyta</taxon>
        <taxon>Magnoliopsida</taxon>
        <taxon>eudicotyledons</taxon>
        <taxon>Gunneridae</taxon>
        <taxon>Pentapetalae</taxon>
        <taxon>rosids</taxon>
        <taxon>fabids</taxon>
        <taxon>Rosales</taxon>
        <taxon>Cannabaceae</taxon>
        <taxon>Parasponia</taxon>
    </lineage>
</organism>
<dbReference type="PIRSF" id="PIRSF005739">
    <property type="entry name" value="O-mtase"/>
    <property type="match status" value="1"/>
</dbReference>
<dbReference type="Pfam" id="PF00891">
    <property type="entry name" value="Methyltransf_2"/>
    <property type="match status" value="1"/>
</dbReference>
<protein>
    <recommendedName>
        <fullName evidence="6">caffeate O-methyltransferase</fullName>
        <ecNumber evidence="6">2.1.1.68</ecNumber>
    </recommendedName>
</protein>
<keyword evidence="12" id="KW-1185">Reference proteome</keyword>
<dbReference type="Gene3D" id="3.40.50.150">
    <property type="entry name" value="Vaccinia Virus protein VP39"/>
    <property type="match status" value="1"/>
</dbReference>
<dbReference type="Proteomes" id="UP000237105">
    <property type="component" value="Unassembled WGS sequence"/>
</dbReference>
<comment type="pathway">
    <text evidence="1">Aromatic compound metabolism; phenylpropanoid biosynthesis.</text>
</comment>
<dbReference type="InterPro" id="IPR016461">
    <property type="entry name" value="COMT-like"/>
</dbReference>
<gene>
    <name evidence="11" type="ORF">PanWU01x14_104460</name>
</gene>
<feature type="domain" description="O-methyltransferase C-terminal" evidence="9">
    <location>
        <begin position="136"/>
        <end position="341"/>
    </location>
</feature>
<proteinExistence type="predicted"/>
<dbReference type="PROSITE" id="PS51683">
    <property type="entry name" value="SAM_OMT_II"/>
    <property type="match status" value="1"/>
</dbReference>
<dbReference type="GO" id="GO:0046983">
    <property type="term" value="F:protein dimerization activity"/>
    <property type="evidence" value="ECO:0007669"/>
    <property type="project" value="InterPro"/>
</dbReference>
<evidence type="ECO:0000313" key="11">
    <source>
        <dbReference type="EMBL" id="PON67271.1"/>
    </source>
</evidence>
<dbReference type="InterPro" id="IPR036388">
    <property type="entry name" value="WH-like_DNA-bd_sf"/>
</dbReference>
<name>A0A2P5D1V3_PARAD</name>
<evidence type="ECO:0000256" key="7">
    <source>
        <dbReference type="ARBA" id="ARBA00045231"/>
    </source>
</evidence>
<feature type="active site" description="Proton acceptor" evidence="8">
    <location>
        <position position="265"/>
    </location>
</feature>
<evidence type="ECO:0000256" key="1">
    <source>
        <dbReference type="ARBA" id="ARBA00004928"/>
    </source>
</evidence>
<evidence type="ECO:0000313" key="12">
    <source>
        <dbReference type="Proteomes" id="UP000237105"/>
    </source>
</evidence>
<dbReference type="InterPro" id="IPR036390">
    <property type="entry name" value="WH_DNA-bd_sf"/>
</dbReference>
<dbReference type="FunFam" id="3.40.50.150:FF:000061">
    <property type="entry name" value="Caffeic acid O-methyltransferase"/>
    <property type="match status" value="1"/>
</dbReference>
<dbReference type="EC" id="2.1.1.68" evidence="6"/>
<dbReference type="OrthoDB" id="1606438at2759"/>
<dbReference type="InterPro" id="IPR029063">
    <property type="entry name" value="SAM-dependent_MTases_sf"/>
</dbReference>
<dbReference type="Gene3D" id="1.10.10.10">
    <property type="entry name" value="Winged helix-like DNA-binding domain superfamily/Winged helix DNA-binding domain"/>
    <property type="match status" value="1"/>
</dbReference>
<evidence type="ECO:0000256" key="4">
    <source>
        <dbReference type="ARBA" id="ARBA00022691"/>
    </source>
</evidence>
<evidence type="ECO:0000256" key="8">
    <source>
        <dbReference type="PIRSR" id="PIRSR005739-1"/>
    </source>
</evidence>
<dbReference type="EMBL" id="JXTB01000073">
    <property type="protein sequence ID" value="PON67271.1"/>
    <property type="molecule type" value="Genomic_DNA"/>
</dbReference>
<dbReference type="SUPFAM" id="SSF46785">
    <property type="entry name" value="Winged helix' DNA-binding domain"/>
    <property type="match status" value="1"/>
</dbReference>
<dbReference type="CDD" id="cd02440">
    <property type="entry name" value="AdoMet_MTases"/>
    <property type="match status" value="1"/>
</dbReference>
<dbReference type="InterPro" id="IPR001077">
    <property type="entry name" value="COMT_C"/>
</dbReference>
<comment type="function">
    <text evidence="7">Catalyzes the conversion of caffeic acid to ferulic acid and of 5-hydroxyferulic acid to sinapic acid. The resulting products may subsequently be converted to the corresponding alcohols that are incorporated into lignins.</text>
</comment>
<evidence type="ECO:0000256" key="6">
    <source>
        <dbReference type="ARBA" id="ARBA00039011"/>
    </source>
</evidence>
<dbReference type="STRING" id="3476.A0A2P5D1V3"/>
<dbReference type="SUPFAM" id="SSF53335">
    <property type="entry name" value="S-adenosyl-L-methionine-dependent methyltransferases"/>
    <property type="match status" value="1"/>
</dbReference>
<keyword evidence="4" id="KW-0949">S-adenosyl-L-methionine</keyword>
<reference evidence="12" key="1">
    <citation type="submission" date="2016-06" db="EMBL/GenBank/DDBJ databases">
        <title>Parallel loss of symbiosis genes in relatives of nitrogen-fixing non-legume Parasponia.</title>
        <authorList>
            <person name="Van Velzen R."/>
            <person name="Holmer R."/>
            <person name="Bu F."/>
            <person name="Rutten L."/>
            <person name="Van Zeijl A."/>
            <person name="Liu W."/>
            <person name="Santuari L."/>
            <person name="Cao Q."/>
            <person name="Sharma T."/>
            <person name="Shen D."/>
            <person name="Roswanjaya Y."/>
            <person name="Wardhani T."/>
            <person name="Kalhor M.S."/>
            <person name="Jansen J."/>
            <person name="Van den Hoogen J."/>
            <person name="Gungor B."/>
            <person name="Hartog M."/>
            <person name="Hontelez J."/>
            <person name="Verver J."/>
            <person name="Yang W.-C."/>
            <person name="Schijlen E."/>
            <person name="Repin R."/>
            <person name="Schilthuizen M."/>
            <person name="Schranz E."/>
            <person name="Heidstra R."/>
            <person name="Miyata K."/>
            <person name="Fedorova E."/>
            <person name="Kohlen W."/>
            <person name="Bisseling T."/>
            <person name="Smit S."/>
            <person name="Geurts R."/>
        </authorList>
    </citation>
    <scope>NUCLEOTIDE SEQUENCE [LARGE SCALE GENOMIC DNA]</scope>
    <source>
        <strain evidence="12">cv. WU1-14</strain>
    </source>
</reference>
<evidence type="ECO:0000256" key="2">
    <source>
        <dbReference type="ARBA" id="ARBA00022603"/>
    </source>
</evidence>
<dbReference type="FunFam" id="1.10.10.10:FF:000357">
    <property type="entry name" value="Caffeic acid 3-O-methyltransferase"/>
    <property type="match status" value="1"/>
</dbReference>
<sequence length="360" mass="39380">MGSTAMAPTSEEEACLNAMQLSSAWVLPIVLKTAIELDVLEIIAKAGPGALLSPADIASQLPITNNPDAPVMLDRLLRLLATYSILTYSLRDLPDGKVEWLYGLSPVSKFFLNNEDDYTFAPHCLLGLDKVVIESWHQLKDTVLEGGIPFKRAYGMSIFEYQATDPRFGKVWDRAMRTHSTITMKKMLETYKGFEGLNSVVDVGGGSGAIISVIVSTYPSIKGINYDLPHIVNAAPRYPGVEHVGGDMFASVPKADAVFMKGILHNWSDERCLILLKNCYAALPETGKVIAADCIVPVSLDSSSITKGVVHTDIIMLAQTPSGKERTEKEFEALAKGAGFRGFQIICRVLNTYIMEFLKN</sequence>
<dbReference type="GO" id="GO:0009809">
    <property type="term" value="P:lignin biosynthetic process"/>
    <property type="evidence" value="ECO:0007669"/>
    <property type="project" value="UniProtKB-KW"/>
</dbReference>
<evidence type="ECO:0000259" key="9">
    <source>
        <dbReference type="Pfam" id="PF00891"/>
    </source>
</evidence>
<evidence type="ECO:0000259" key="10">
    <source>
        <dbReference type="Pfam" id="PF08100"/>
    </source>
</evidence>
<accession>A0A2P5D1V3</accession>
<dbReference type="AlphaFoldDB" id="A0A2P5D1V3"/>
<dbReference type="GO" id="GO:0032259">
    <property type="term" value="P:methylation"/>
    <property type="evidence" value="ECO:0007669"/>
    <property type="project" value="UniProtKB-KW"/>
</dbReference>
<evidence type="ECO:0000256" key="3">
    <source>
        <dbReference type="ARBA" id="ARBA00022679"/>
    </source>
</evidence>
<comment type="caution">
    <text evidence="11">The sequence shown here is derived from an EMBL/GenBank/DDBJ whole genome shotgun (WGS) entry which is preliminary data.</text>
</comment>
<dbReference type="PANTHER" id="PTHR11746">
    <property type="entry name" value="O-METHYLTRANSFERASE"/>
    <property type="match status" value="1"/>
</dbReference>
<keyword evidence="3 11" id="KW-0808">Transferase</keyword>
<feature type="domain" description="O-methyltransferase dimerisation" evidence="10">
    <location>
        <begin position="19"/>
        <end position="113"/>
    </location>
</feature>
<keyword evidence="2 11" id="KW-0489">Methyltransferase</keyword>
<dbReference type="Pfam" id="PF08100">
    <property type="entry name" value="Dimerisation"/>
    <property type="match status" value="1"/>
</dbReference>
<dbReference type="InterPro" id="IPR012967">
    <property type="entry name" value="COMT_dimerisation"/>
</dbReference>
<evidence type="ECO:0000256" key="5">
    <source>
        <dbReference type="ARBA" id="ARBA00022733"/>
    </source>
</evidence>